<proteinExistence type="predicted"/>
<dbReference type="InterPro" id="IPR021109">
    <property type="entry name" value="Peptidase_aspartic_dom_sf"/>
</dbReference>
<dbReference type="Proteomes" id="UP001610063">
    <property type="component" value="Unassembled WGS sequence"/>
</dbReference>
<evidence type="ECO:0000259" key="1">
    <source>
        <dbReference type="Pfam" id="PF05618"/>
    </source>
</evidence>
<dbReference type="PANTHER" id="PTHR38037">
    <property type="entry name" value="ZN_PROTEASE DOMAIN-CONTAINING PROTEIN"/>
    <property type="match status" value="1"/>
</dbReference>
<comment type="caution">
    <text evidence="2">The sequence shown here is derived from an EMBL/GenBank/DDBJ whole genome shotgun (WGS) entry which is preliminary data.</text>
</comment>
<organism evidence="2 3">
    <name type="scientific">Marinoscillum luteum</name>
    <dbReference type="NCBI Taxonomy" id="861051"/>
    <lineage>
        <taxon>Bacteria</taxon>
        <taxon>Pseudomonadati</taxon>
        <taxon>Bacteroidota</taxon>
        <taxon>Cytophagia</taxon>
        <taxon>Cytophagales</taxon>
        <taxon>Reichenbachiellaceae</taxon>
        <taxon>Marinoscillum</taxon>
    </lineage>
</organism>
<dbReference type="RefSeq" id="WP_159582532.1">
    <property type="nucleotide sequence ID" value="NZ_JBIPKE010000016.1"/>
</dbReference>
<dbReference type="Pfam" id="PF05618">
    <property type="entry name" value="Zn_protease"/>
    <property type="match status" value="1"/>
</dbReference>
<accession>A0ABW7N8D6</accession>
<feature type="domain" description="Retropepsin-like aspartic endopeptidase" evidence="1">
    <location>
        <begin position="8"/>
        <end position="134"/>
    </location>
</feature>
<gene>
    <name evidence="2" type="ORF">ACHKAR_10535</name>
</gene>
<keyword evidence="3" id="KW-1185">Reference proteome</keyword>
<dbReference type="InterPro" id="IPR008503">
    <property type="entry name" value="Asp_endopeptidase"/>
</dbReference>
<keyword evidence="2" id="KW-0378">Hydrolase</keyword>
<keyword evidence="2" id="KW-0645">Protease</keyword>
<dbReference type="GO" id="GO:0008233">
    <property type="term" value="F:peptidase activity"/>
    <property type="evidence" value="ECO:0007669"/>
    <property type="project" value="UniProtKB-KW"/>
</dbReference>
<dbReference type="Gene3D" id="2.40.70.10">
    <property type="entry name" value="Acid Proteases"/>
    <property type="match status" value="1"/>
</dbReference>
<dbReference type="EMBL" id="JBIPKE010000016">
    <property type="protein sequence ID" value="MFH6983881.1"/>
    <property type="molecule type" value="Genomic_DNA"/>
</dbReference>
<dbReference type="GO" id="GO:0006508">
    <property type="term" value="P:proteolysis"/>
    <property type="evidence" value="ECO:0007669"/>
    <property type="project" value="UniProtKB-KW"/>
</dbReference>
<dbReference type="SUPFAM" id="SSF50630">
    <property type="entry name" value="Acid proteases"/>
    <property type="match status" value="1"/>
</dbReference>
<dbReference type="PANTHER" id="PTHR38037:SF2">
    <property type="entry name" value="ATP-DEPENDENT ZINC PROTEASE DOMAIN-CONTAINING PROTEIN-RELATED"/>
    <property type="match status" value="1"/>
</dbReference>
<evidence type="ECO:0000313" key="3">
    <source>
        <dbReference type="Proteomes" id="UP001610063"/>
    </source>
</evidence>
<reference evidence="2 3" key="1">
    <citation type="journal article" date="2013" name="Int. J. Syst. Evol. Microbiol.">
        <title>Marinoscillum luteum sp. nov., isolated from marine sediment.</title>
        <authorList>
            <person name="Cha I.T."/>
            <person name="Park S.J."/>
            <person name="Kim S.J."/>
            <person name="Kim J.G."/>
            <person name="Jung M.Y."/>
            <person name="Shin K.S."/>
            <person name="Kwon K.K."/>
            <person name="Yang S.H."/>
            <person name="Seo Y.S."/>
            <person name="Rhee S.K."/>
        </authorList>
    </citation>
    <scope>NUCLEOTIDE SEQUENCE [LARGE SCALE GENOMIC DNA]</scope>
    <source>
        <strain evidence="2 3">KCTC 23939</strain>
    </source>
</reference>
<name>A0ABW7N8D6_9BACT</name>
<protein>
    <submittedName>
        <fullName evidence="2">ATP-dependent zinc protease</fullName>
    </submittedName>
</protein>
<sequence>MKTKKTIGRADIVDFPDLGIEGVKAKIDTGAFTSSIHCKKISVKEGVLSFHVSIDQDGTTISKRFETTDYTQKKIRSSNGVAQLRYVIKTKIVLFGKAYPAQFSLTDRSRMKNPVLLGRKLLKGRFLVDVSEKNLSFDLKKTQK</sequence>
<evidence type="ECO:0000313" key="2">
    <source>
        <dbReference type="EMBL" id="MFH6983881.1"/>
    </source>
</evidence>